<evidence type="ECO:0000313" key="1">
    <source>
        <dbReference type="EMBL" id="CDZ77283.1"/>
    </source>
</evidence>
<dbReference type="OrthoDB" id="5631665at2"/>
<sequence>MKEKSLSIKDQLAKLVSEKPYPDNYEEALKIWDKFNKKHQFYIPGAQEETNKKSAPDEILKKYSSPEQQKSIVLIQQYWKKLRSQDSLMQVRSKNHPFQGFLGNEPVKKSINSQKLSQLENAINEGNWNDAIFQDETIPYLTLSLLTSKKISEQQGLTILERHQTFKDYPPKQTYRILDDNNQFTEDAKKILIDSMQTMNFLKPLSERQIESFRVLIMCLPKSEQIFYTTELGDIAISTSFGANLSEAFDTITVRKGEVIHMSNGAEHASGIARFGIDEYEVPKGEIGSKVIADIENRVRAGERPQALHYPGTIPYGDIHSYSNVSFFTASRHDAGHALGQSCTPNPFLRAFDRMIDVARAATDIKSSKEIWSWTDRDYNYFLSKNKTLRFDPTNLSETTALWCEMLSLGDADSRYSFNGYLFNNKTQCPPVLGTAIYIDMLKHPNQWLELKIAPESLTGEYKKSYELVKTIYDNIKNDRPSIQLLKCQLYFNLNLENRAAEFGRLNELINNNSEKISTLLEFKKVTKATTTKTHGTNSLNLTFNGVPTDLIRSNTYDFIKDTIEKGESKILGLVDPKVLPQLPIQSRYCLELIGKGNSQNILKKVKEELGLTSAHIQNAEDIDNLFTLTFKYNDISCLKPLIDSGKISISQLLKLKKESHEYLNQFNQEAITLITQDVMSLDQFLSMAKNERTTLCRLLQNERETSSERPLMGLLCEGYLSWSELIHMSADEIETAKESTVLATLGS</sequence>
<dbReference type="eggNOG" id="ENOG5031EA1">
    <property type="taxonomic scope" value="Bacteria"/>
</dbReference>
<name>A0A078KZR5_9GAMM</name>
<evidence type="ECO:0000313" key="2">
    <source>
        <dbReference type="Proteomes" id="UP000044071"/>
    </source>
</evidence>
<dbReference type="Proteomes" id="UP000044071">
    <property type="component" value="Unassembled WGS sequence"/>
</dbReference>
<dbReference type="EMBL" id="CCSB01000002">
    <property type="protein sequence ID" value="CDZ77283.1"/>
    <property type="molecule type" value="Genomic_DNA"/>
</dbReference>
<organism evidence="1 2">
    <name type="scientific">Legionella massiliensis</name>
    <dbReference type="NCBI Taxonomy" id="1034943"/>
    <lineage>
        <taxon>Bacteria</taxon>
        <taxon>Pseudomonadati</taxon>
        <taxon>Pseudomonadota</taxon>
        <taxon>Gammaproteobacteria</taxon>
        <taxon>Legionellales</taxon>
        <taxon>Legionellaceae</taxon>
        <taxon>Legionella</taxon>
    </lineage>
</organism>
<gene>
    <name evidence="1" type="ORF">BN59_01565</name>
</gene>
<dbReference type="RefSeq" id="WP_043873852.1">
    <property type="nucleotide sequence ID" value="NZ_CCVW01000002.1"/>
</dbReference>
<reference evidence="1 2" key="1">
    <citation type="submission" date="2014-06" db="EMBL/GenBank/DDBJ databases">
        <authorList>
            <person name="Urmite Genomes Urmite Genomes"/>
        </authorList>
    </citation>
    <scope>NUCLEOTIDE SEQUENCE [LARGE SCALE GENOMIC DNA]</scope>
</reference>
<proteinExistence type="predicted"/>
<protein>
    <submittedName>
        <fullName evidence="1">Uncharacterized protein</fullName>
    </submittedName>
</protein>
<keyword evidence="2" id="KW-1185">Reference proteome</keyword>
<accession>A0A078KZR5</accession>
<dbReference type="AlphaFoldDB" id="A0A078KZR5"/>